<dbReference type="SUPFAM" id="SSF52047">
    <property type="entry name" value="RNI-like"/>
    <property type="match status" value="1"/>
</dbReference>
<proteinExistence type="predicted"/>
<dbReference type="PANTHER" id="PTHR47186">
    <property type="entry name" value="LEUCINE-RICH REPEAT-CONTAINING PROTEIN 57"/>
    <property type="match status" value="1"/>
</dbReference>
<sequence length="190" mass="22007">MLGNLETLDLADACYIDPIPQEICMLRKLRHFIGGHMDLIRLKDGIGGMTSLRTLPKVRLDQDLFGRRNGRERNFYIVELIQELVKLKQLRELVLLYVRDEYMSAISSLINEMQQLEKLQISTPRPVSTLEPDTFIDLDLNSPPPMLSIVKLDGRMLKFPEWILKLQNLTKLKVDLVDSKQMDDAMKLLK</sequence>
<dbReference type="InterPro" id="IPR032675">
    <property type="entry name" value="LRR_dom_sf"/>
</dbReference>
<dbReference type="Proteomes" id="UP000265520">
    <property type="component" value="Unassembled WGS sequence"/>
</dbReference>
<accession>A0A392PT20</accession>
<evidence type="ECO:0000313" key="4">
    <source>
        <dbReference type="Proteomes" id="UP000265520"/>
    </source>
</evidence>
<organism evidence="3 4">
    <name type="scientific">Trifolium medium</name>
    <dbReference type="NCBI Taxonomy" id="97028"/>
    <lineage>
        <taxon>Eukaryota</taxon>
        <taxon>Viridiplantae</taxon>
        <taxon>Streptophyta</taxon>
        <taxon>Embryophyta</taxon>
        <taxon>Tracheophyta</taxon>
        <taxon>Spermatophyta</taxon>
        <taxon>Magnoliopsida</taxon>
        <taxon>eudicotyledons</taxon>
        <taxon>Gunneridae</taxon>
        <taxon>Pentapetalae</taxon>
        <taxon>rosids</taxon>
        <taxon>fabids</taxon>
        <taxon>Fabales</taxon>
        <taxon>Fabaceae</taxon>
        <taxon>Papilionoideae</taxon>
        <taxon>50 kb inversion clade</taxon>
        <taxon>NPAAA clade</taxon>
        <taxon>Hologalegina</taxon>
        <taxon>IRL clade</taxon>
        <taxon>Trifolieae</taxon>
        <taxon>Trifolium</taxon>
    </lineage>
</organism>
<dbReference type="Gene3D" id="3.80.10.10">
    <property type="entry name" value="Ribonuclease Inhibitor"/>
    <property type="match status" value="1"/>
</dbReference>
<dbReference type="AlphaFoldDB" id="A0A392PT20"/>
<comment type="caution">
    <text evidence="3">The sequence shown here is derived from an EMBL/GenBank/DDBJ whole genome shotgun (WGS) entry which is preliminary data.</text>
</comment>
<dbReference type="InterPro" id="IPR055414">
    <property type="entry name" value="LRR_R13L4/SHOC2-like"/>
</dbReference>
<evidence type="ECO:0000259" key="2">
    <source>
        <dbReference type="Pfam" id="PF23598"/>
    </source>
</evidence>
<evidence type="ECO:0000313" key="3">
    <source>
        <dbReference type="EMBL" id="MCI14639.1"/>
    </source>
</evidence>
<protein>
    <submittedName>
        <fullName evidence="3">LRR and NB-ARC domain disease resistance protein</fullName>
    </submittedName>
</protein>
<evidence type="ECO:0000256" key="1">
    <source>
        <dbReference type="ARBA" id="ARBA00022737"/>
    </source>
</evidence>
<dbReference type="EMBL" id="LXQA010093207">
    <property type="protein sequence ID" value="MCI14639.1"/>
    <property type="molecule type" value="Genomic_DNA"/>
</dbReference>
<dbReference type="PANTHER" id="PTHR47186:SF57">
    <property type="entry name" value="OS02G0478300 PROTEIN"/>
    <property type="match status" value="1"/>
</dbReference>
<keyword evidence="1" id="KW-0677">Repeat</keyword>
<reference evidence="3 4" key="1">
    <citation type="journal article" date="2018" name="Front. Plant Sci.">
        <title>Red Clover (Trifolium pratense) and Zigzag Clover (T. medium) - A Picture of Genomic Similarities and Differences.</title>
        <authorList>
            <person name="Dluhosova J."/>
            <person name="Istvanek J."/>
            <person name="Nedelnik J."/>
            <person name="Repkova J."/>
        </authorList>
    </citation>
    <scope>NUCLEOTIDE SEQUENCE [LARGE SCALE GENOMIC DNA]</scope>
    <source>
        <strain evidence="4">cv. 10/8</strain>
        <tissue evidence="3">Leaf</tissue>
    </source>
</reference>
<feature type="domain" description="Disease resistance R13L4/SHOC-2-like LRR" evidence="2">
    <location>
        <begin position="2"/>
        <end position="183"/>
    </location>
</feature>
<dbReference type="Pfam" id="PF23598">
    <property type="entry name" value="LRR_14"/>
    <property type="match status" value="1"/>
</dbReference>
<name>A0A392PT20_9FABA</name>
<keyword evidence="4" id="KW-1185">Reference proteome</keyword>
<feature type="non-terminal residue" evidence="3">
    <location>
        <position position="190"/>
    </location>
</feature>